<reference evidence="3 4" key="1">
    <citation type="submission" date="2022-05" db="EMBL/GenBank/DDBJ databases">
        <authorList>
            <consortium name="Genoscope - CEA"/>
            <person name="William W."/>
        </authorList>
    </citation>
    <scope>NUCLEOTIDE SEQUENCE [LARGE SCALE GENOMIC DNA]</scope>
</reference>
<dbReference type="EMBL" id="CALNXI010000130">
    <property type="protein sequence ID" value="CAH3019903.1"/>
    <property type="molecule type" value="Genomic_DNA"/>
</dbReference>
<proteinExistence type="predicted"/>
<evidence type="ECO:0000256" key="1">
    <source>
        <dbReference type="SAM" id="Phobius"/>
    </source>
</evidence>
<gene>
    <name evidence="3" type="ORF">PEVE_00004785</name>
</gene>
<keyword evidence="4" id="KW-1185">Reference proteome</keyword>
<evidence type="ECO:0000256" key="2">
    <source>
        <dbReference type="SAM" id="SignalP"/>
    </source>
</evidence>
<keyword evidence="2" id="KW-0732">Signal</keyword>
<comment type="caution">
    <text evidence="3">The sequence shown here is derived from an EMBL/GenBank/DDBJ whole genome shotgun (WGS) entry which is preliminary data.</text>
</comment>
<feature type="signal peptide" evidence="2">
    <location>
        <begin position="1"/>
        <end position="31"/>
    </location>
</feature>
<protein>
    <submittedName>
        <fullName evidence="3">Uncharacterized protein</fullName>
    </submittedName>
</protein>
<keyword evidence="1" id="KW-1133">Transmembrane helix</keyword>
<dbReference type="Proteomes" id="UP001159427">
    <property type="component" value="Unassembled WGS sequence"/>
</dbReference>
<feature type="chain" id="PRO_5045037324" evidence="2">
    <location>
        <begin position="32"/>
        <end position="322"/>
    </location>
</feature>
<organism evidence="3 4">
    <name type="scientific">Porites evermanni</name>
    <dbReference type="NCBI Taxonomy" id="104178"/>
    <lineage>
        <taxon>Eukaryota</taxon>
        <taxon>Metazoa</taxon>
        <taxon>Cnidaria</taxon>
        <taxon>Anthozoa</taxon>
        <taxon>Hexacorallia</taxon>
        <taxon>Scleractinia</taxon>
        <taxon>Fungiina</taxon>
        <taxon>Poritidae</taxon>
        <taxon>Porites</taxon>
    </lineage>
</organism>
<keyword evidence="1" id="KW-0812">Transmembrane</keyword>
<feature type="transmembrane region" description="Helical" evidence="1">
    <location>
        <begin position="283"/>
        <end position="305"/>
    </location>
</feature>
<sequence length="322" mass="36367">MLQNRNNFRFPYCGSVISFVVVLVMISPTEAVGVPKECIEVATYGQKVWMTGSTVIEIKQLVNFIDCVKELYKIYKTTADWKVPKEVLAVIRKIPNLGKKSLAVAKREGLCFVSVYLLYRTVDLYDRAMNLNIDFQMYRKEFESLQIELQQVIHLIHEELLPNWRHLSTGVLRKITLDVDEKLSRYHAELMQLLQHIDDDIKKGRLGIAWAFAFQLGSAALCGVSALVGNVPGAISAFVASFTGLAGIRSFALTVQQLESLQNDVEGTLIEIEECRFLLQQKLLYSEIFVFLFNALFLVSVIALFKLNLPQPLSIKAQGGNN</sequence>
<keyword evidence="1" id="KW-0472">Membrane</keyword>
<evidence type="ECO:0000313" key="3">
    <source>
        <dbReference type="EMBL" id="CAH3019903.1"/>
    </source>
</evidence>
<evidence type="ECO:0000313" key="4">
    <source>
        <dbReference type="Proteomes" id="UP001159427"/>
    </source>
</evidence>
<accession>A0ABN8LRK3</accession>
<name>A0ABN8LRK3_9CNID</name>